<keyword evidence="3" id="KW-1185">Reference proteome</keyword>
<dbReference type="RefSeq" id="WP_324767849.1">
    <property type="nucleotide sequence ID" value="NZ_BAAATS010000006.1"/>
</dbReference>
<accession>A0ABU6C7L6</accession>
<comment type="caution">
    <text evidence="2">The sequence shown here is derived from an EMBL/GenBank/DDBJ whole genome shotgun (WGS) entry which is preliminary data.</text>
</comment>
<organism evidence="2 3">
    <name type="scientific">Streptomyces kunmingensis</name>
    <dbReference type="NCBI Taxonomy" id="68225"/>
    <lineage>
        <taxon>Bacteria</taxon>
        <taxon>Bacillati</taxon>
        <taxon>Actinomycetota</taxon>
        <taxon>Actinomycetes</taxon>
        <taxon>Kitasatosporales</taxon>
        <taxon>Streptomycetaceae</taxon>
        <taxon>Streptomyces</taxon>
    </lineage>
</organism>
<sequence length="418" mass="46010">MRDTTEHGPTFSELRPCKEPTFVEPGRTTFPVYPDLVGRLLDDKGHPDPDGIIPHALATLSAYAYAGHDQGGDTRTMAMMATRLGLEENRCRLFEQRVDALYISSAAYLVQDRDRRVVILCYRGTPPEDIISILTDADVHPDTLRVDLDGVRHPVHAGFYRNMRATRHLVIEALDRAVRGESVDPGEEGDRGSGLEALYITGHSLGAAMAALMAVTLVHEPRYAHIARCLRAVYTFGQPMLGGPELAHACESATDSSGTHLLRDRLLRYIHDRDVVPALPPRPVGPYAAFGREFHYRTPRAGWDAVFGAAADAAAEAVSMPGDLLSGVNPLPRLRRLAGVPRRTRTHGWVERRDPVLPYPQMESLAGLAVVAPLAFFAARLALTRSIPFKYSFEDHGPERYVNALAPEGVLSEFGDVR</sequence>
<evidence type="ECO:0000313" key="3">
    <source>
        <dbReference type="Proteomes" id="UP001352223"/>
    </source>
</evidence>
<dbReference type="PANTHER" id="PTHR45856">
    <property type="entry name" value="ALPHA/BETA-HYDROLASES SUPERFAMILY PROTEIN"/>
    <property type="match status" value="1"/>
</dbReference>
<dbReference type="Pfam" id="PF01764">
    <property type="entry name" value="Lipase_3"/>
    <property type="match status" value="1"/>
</dbReference>
<dbReference type="EMBL" id="JAOZYB010000060">
    <property type="protein sequence ID" value="MEB3960713.1"/>
    <property type="molecule type" value="Genomic_DNA"/>
</dbReference>
<dbReference type="PANTHER" id="PTHR45856:SF24">
    <property type="entry name" value="FUNGAL LIPASE-LIKE DOMAIN-CONTAINING PROTEIN"/>
    <property type="match status" value="1"/>
</dbReference>
<dbReference type="InterPro" id="IPR029058">
    <property type="entry name" value="AB_hydrolase_fold"/>
</dbReference>
<gene>
    <name evidence="2" type="ORF">OKJ48_10740</name>
</gene>
<dbReference type="Gene3D" id="3.40.50.1820">
    <property type="entry name" value="alpha/beta hydrolase"/>
    <property type="match status" value="1"/>
</dbReference>
<protein>
    <recommendedName>
        <fullName evidence="1">Fungal lipase-type domain-containing protein</fullName>
    </recommendedName>
</protein>
<name>A0ABU6C7L6_9ACTN</name>
<evidence type="ECO:0000313" key="2">
    <source>
        <dbReference type="EMBL" id="MEB3960713.1"/>
    </source>
</evidence>
<feature type="domain" description="Fungal lipase-type" evidence="1">
    <location>
        <begin position="121"/>
        <end position="282"/>
    </location>
</feature>
<dbReference type="InterPro" id="IPR002921">
    <property type="entry name" value="Fungal_lipase-type"/>
</dbReference>
<dbReference type="InterPro" id="IPR051218">
    <property type="entry name" value="Sec_MonoDiacylglyc_Lipase"/>
</dbReference>
<proteinExistence type="predicted"/>
<dbReference type="Proteomes" id="UP001352223">
    <property type="component" value="Unassembled WGS sequence"/>
</dbReference>
<reference evidence="2 3" key="1">
    <citation type="submission" date="2022-10" db="EMBL/GenBank/DDBJ databases">
        <authorList>
            <person name="Xie J."/>
            <person name="Shen N."/>
        </authorList>
    </citation>
    <scope>NUCLEOTIDE SEQUENCE [LARGE SCALE GENOMIC DNA]</scope>
    <source>
        <strain evidence="2 3">DSM 41681</strain>
    </source>
</reference>
<evidence type="ECO:0000259" key="1">
    <source>
        <dbReference type="Pfam" id="PF01764"/>
    </source>
</evidence>
<dbReference type="SUPFAM" id="SSF53474">
    <property type="entry name" value="alpha/beta-Hydrolases"/>
    <property type="match status" value="1"/>
</dbReference>